<keyword evidence="1" id="KW-0732">Signal</keyword>
<feature type="chain" id="PRO_5034585013" evidence="1">
    <location>
        <begin position="21"/>
        <end position="103"/>
    </location>
</feature>
<proteinExistence type="predicted"/>
<dbReference type="Proteomes" id="UP000629468">
    <property type="component" value="Unassembled WGS sequence"/>
</dbReference>
<evidence type="ECO:0000256" key="1">
    <source>
        <dbReference type="SAM" id="SignalP"/>
    </source>
</evidence>
<accession>A0A8H7C3W0</accession>
<organism evidence="2 3">
    <name type="scientific">Agaricus bisporus var. burnettii</name>
    <dbReference type="NCBI Taxonomy" id="192524"/>
    <lineage>
        <taxon>Eukaryota</taxon>
        <taxon>Fungi</taxon>
        <taxon>Dikarya</taxon>
        <taxon>Basidiomycota</taxon>
        <taxon>Agaricomycotina</taxon>
        <taxon>Agaricomycetes</taxon>
        <taxon>Agaricomycetidae</taxon>
        <taxon>Agaricales</taxon>
        <taxon>Agaricineae</taxon>
        <taxon>Agaricaceae</taxon>
        <taxon>Agaricus</taxon>
    </lineage>
</organism>
<dbReference type="InterPro" id="IPR045992">
    <property type="entry name" value="DUF5948"/>
</dbReference>
<reference evidence="2 3" key="1">
    <citation type="journal article" name="Sci. Rep.">
        <title>Telomere-to-telomere assembled and centromere annotated genomes of the two main subspecies of the button mushroom Agaricus bisporus reveal especially polymorphic chromosome ends.</title>
        <authorList>
            <person name="Sonnenberg A.S.M."/>
            <person name="Sedaghat-Telgerd N."/>
            <person name="Lavrijssen B."/>
            <person name="Ohm R.A."/>
            <person name="Hendrickx P.M."/>
            <person name="Scholtmeijer K."/>
            <person name="Baars J.J.P."/>
            <person name="van Peer A."/>
        </authorList>
    </citation>
    <scope>NUCLEOTIDE SEQUENCE [LARGE SCALE GENOMIC DNA]</scope>
    <source>
        <strain evidence="2 3">H119_p4</strain>
    </source>
</reference>
<evidence type="ECO:0000313" key="2">
    <source>
        <dbReference type="EMBL" id="KAF7762032.1"/>
    </source>
</evidence>
<protein>
    <submittedName>
        <fullName evidence="2">Uncharacterized protein</fullName>
    </submittedName>
</protein>
<gene>
    <name evidence="2" type="ORF">Agabi119p4_10024</name>
</gene>
<sequence length="103" mass="11004">MRASLTIFALIVSTGVGAFAGAIEHDHLVKRGGAQICTFNLDGSGETDVQVTKDCCAFFDQEAYFNKEEKQCQPYSSFSQPGVGHAGTYVDCCSSRGRGSRAV</sequence>
<comment type="caution">
    <text evidence="2">The sequence shown here is derived from an EMBL/GenBank/DDBJ whole genome shotgun (WGS) entry which is preliminary data.</text>
</comment>
<dbReference type="AlphaFoldDB" id="A0A8H7C3W0"/>
<feature type="signal peptide" evidence="1">
    <location>
        <begin position="1"/>
        <end position="20"/>
    </location>
</feature>
<name>A0A8H7C3W0_AGABI</name>
<evidence type="ECO:0000313" key="3">
    <source>
        <dbReference type="Proteomes" id="UP000629468"/>
    </source>
</evidence>
<dbReference type="EMBL" id="JABXXO010000013">
    <property type="protein sequence ID" value="KAF7762032.1"/>
    <property type="molecule type" value="Genomic_DNA"/>
</dbReference>
<dbReference type="Pfam" id="PF19373">
    <property type="entry name" value="DUF5948"/>
    <property type="match status" value="1"/>
</dbReference>